<dbReference type="PROSITE" id="PS50005">
    <property type="entry name" value="TPR"/>
    <property type="match status" value="2"/>
</dbReference>
<feature type="repeat" description="TPR" evidence="3">
    <location>
        <begin position="187"/>
        <end position="220"/>
    </location>
</feature>
<accession>A0A554J9G6</accession>
<dbReference type="SUPFAM" id="SSF48452">
    <property type="entry name" value="TPR-like"/>
    <property type="match status" value="1"/>
</dbReference>
<dbReference type="InterPro" id="IPR047150">
    <property type="entry name" value="SGT"/>
</dbReference>
<evidence type="ECO:0000313" key="4">
    <source>
        <dbReference type="EMBL" id="TSC64957.1"/>
    </source>
</evidence>
<name>A0A554J9G6_9BACT</name>
<dbReference type="GO" id="GO:0060090">
    <property type="term" value="F:molecular adaptor activity"/>
    <property type="evidence" value="ECO:0007669"/>
    <property type="project" value="TreeGrafter"/>
</dbReference>
<gene>
    <name evidence="4" type="ORF">CEO22_649</name>
</gene>
<organism evidence="4 5">
    <name type="scientific">Candidatus Berkelbacteria bacterium Gr01-1014_85</name>
    <dbReference type="NCBI Taxonomy" id="2017150"/>
    <lineage>
        <taxon>Bacteria</taxon>
        <taxon>Candidatus Berkelbacteria</taxon>
    </lineage>
</organism>
<dbReference type="PROSITE" id="PS50293">
    <property type="entry name" value="TPR_REGION"/>
    <property type="match status" value="2"/>
</dbReference>
<keyword evidence="1" id="KW-0677">Repeat</keyword>
<keyword evidence="2 3" id="KW-0802">TPR repeat</keyword>
<proteinExistence type="predicted"/>
<dbReference type="Gene3D" id="1.25.40.10">
    <property type="entry name" value="Tetratricopeptide repeat domain"/>
    <property type="match status" value="1"/>
</dbReference>
<dbReference type="GO" id="GO:0006620">
    <property type="term" value="P:post-translational protein targeting to endoplasmic reticulum membrane"/>
    <property type="evidence" value="ECO:0007669"/>
    <property type="project" value="TreeGrafter"/>
</dbReference>
<comment type="caution">
    <text evidence="4">The sequence shown here is derived from an EMBL/GenBank/DDBJ whole genome shotgun (WGS) entry which is preliminary data.</text>
</comment>
<dbReference type="Pfam" id="PF13181">
    <property type="entry name" value="TPR_8"/>
    <property type="match status" value="1"/>
</dbReference>
<dbReference type="Proteomes" id="UP000316253">
    <property type="component" value="Unassembled WGS sequence"/>
</dbReference>
<dbReference type="PANTHER" id="PTHR45831:SF2">
    <property type="entry name" value="LD24721P"/>
    <property type="match status" value="1"/>
</dbReference>
<evidence type="ECO:0000256" key="2">
    <source>
        <dbReference type="ARBA" id="ARBA00022803"/>
    </source>
</evidence>
<evidence type="ECO:0000313" key="5">
    <source>
        <dbReference type="Proteomes" id="UP000316253"/>
    </source>
</evidence>
<dbReference type="EMBL" id="VMFD01000074">
    <property type="protein sequence ID" value="TSC64957.1"/>
    <property type="molecule type" value="Genomic_DNA"/>
</dbReference>
<feature type="repeat" description="TPR" evidence="3">
    <location>
        <begin position="221"/>
        <end position="254"/>
    </location>
</feature>
<dbReference type="Pfam" id="PF13432">
    <property type="entry name" value="TPR_16"/>
    <property type="match status" value="1"/>
</dbReference>
<evidence type="ECO:0000256" key="1">
    <source>
        <dbReference type="ARBA" id="ARBA00022737"/>
    </source>
</evidence>
<dbReference type="AlphaFoldDB" id="A0A554J9G6"/>
<dbReference type="InterPro" id="IPR011990">
    <property type="entry name" value="TPR-like_helical_dom_sf"/>
</dbReference>
<sequence length="273" mass="31371">MLPIVLIFLALAIIFIILIRRLPKALELSETERQRPKPVAGTPGWLDLDWLGTVIEGFLARSIKRLPKIRVKVALPRPTFWSADRHADRLVEGSRKPVIEKRAETVPAREDRVVPQLNELSMPIAETPEVRPVFESKPPLPTKANKNVALEPHERLLVEADDAFELRDYRKAERLYLKLATLQPKNPLIYTRLGIIYLTDENFVDARDAFQQAIKLDPTLATRHYNLALAYVELGSNTKAINSLEQALKYDPSNRKYRKMLDHLQGKRSFERN</sequence>
<dbReference type="PANTHER" id="PTHR45831">
    <property type="entry name" value="LD24721P"/>
    <property type="match status" value="1"/>
</dbReference>
<dbReference type="GO" id="GO:0072380">
    <property type="term" value="C:TRC complex"/>
    <property type="evidence" value="ECO:0007669"/>
    <property type="project" value="TreeGrafter"/>
</dbReference>
<protein>
    <submittedName>
        <fullName evidence="4">Tfp pilus assembly protein PilF</fullName>
    </submittedName>
</protein>
<reference evidence="4 5" key="1">
    <citation type="submission" date="2017-08" db="EMBL/GenBank/DDBJ databases">
        <title>Mechanisms for carbon and nitrogen cycling indicate functional differentiation within the Candidate Phyla Radiation.</title>
        <authorList>
            <person name="Danczak R.E."/>
            <person name="Johnston M.D."/>
            <person name="Kenah C."/>
            <person name="Slattery M."/>
            <person name="Wrighton K.C."/>
            <person name="Wilkins M.J."/>
        </authorList>
    </citation>
    <scope>NUCLEOTIDE SEQUENCE [LARGE SCALE GENOMIC DNA]</scope>
    <source>
        <strain evidence="4">Gr01-1014_85</strain>
    </source>
</reference>
<evidence type="ECO:0000256" key="3">
    <source>
        <dbReference type="PROSITE-ProRule" id="PRU00339"/>
    </source>
</evidence>
<dbReference type="InterPro" id="IPR019734">
    <property type="entry name" value="TPR_rpt"/>
</dbReference>
<dbReference type="GO" id="GO:0016020">
    <property type="term" value="C:membrane"/>
    <property type="evidence" value="ECO:0007669"/>
    <property type="project" value="TreeGrafter"/>
</dbReference>
<dbReference type="SMART" id="SM00028">
    <property type="entry name" value="TPR"/>
    <property type="match status" value="3"/>
</dbReference>